<dbReference type="NCBIfam" id="TIGR00711">
    <property type="entry name" value="efflux_EmrB"/>
    <property type="match status" value="1"/>
</dbReference>
<protein>
    <submittedName>
        <fullName evidence="10">EmrB/QacA family drug resistance transporter</fullName>
    </submittedName>
</protein>
<evidence type="ECO:0000259" key="9">
    <source>
        <dbReference type="PROSITE" id="PS50850"/>
    </source>
</evidence>
<evidence type="ECO:0000256" key="8">
    <source>
        <dbReference type="SAM" id="Phobius"/>
    </source>
</evidence>
<feature type="transmembrane region" description="Helical" evidence="8">
    <location>
        <begin position="473"/>
        <end position="494"/>
    </location>
</feature>
<dbReference type="PANTHER" id="PTHR42718:SF9">
    <property type="entry name" value="MAJOR FACILITATOR SUPERFAMILY MULTIDRUG TRANSPORTER MFSC"/>
    <property type="match status" value="1"/>
</dbReference>
<evidence type="ECO:0000256" key="4">
    <source>
        <dbReference type="ARBA" id="ARBA00022475"/>
    </source>
</evidence>
<dbReference type="SUPFAM" id="SSF103473">
    <property type="entry name" value="MFS general substrate transporter"/>
    <property type="match status" value="1"/>
</dbReference>
<evidence type="ECO:0000256" key="5">
    <source>
        <dbReference type="ARBA" id="ARBA00022692"/>
    </source>
</evidence>
<dbReference type="Pfam" id="PF07690">
    <property type="entry name" value="MFS_1"/>
    <property type="match status" value="1"/>
</dbReference>
<keyword evidence="4" id="KW-1003">Cell membrane</keyword>
<evidence type="ECO:0000256" key="7">
    <source>
        <dbReference type="ARBA" id="ARBA00023136"/>
    </source>
</evidence>
<dbReference type="Gene3D" id="1.20.1250.20">
    <property type="entry name" value="MFS general substrate transporter like domains"/>
    <property type="match status" value="1"/>
</dbReference>
<gene>
    <name evidence="10" type="ORF">WPS_10550</name>
</gene>
<dbReference type="KEGG" id="vab:WPS_10550"/>
<comment type="subcellular location">
    <subcellularLocation>
        <location evidence="1">Cell membrane</location>
        <topology evidence="1">Multi-pass membrane protein</topology>
    </subcellularLocation>
</comment>
<dbReference type="PANTHER" id="PTHR42718">
    <property type="entry name" value="MAJOR FACILITATOR SUPERFAMILY MULTIDRUG TRANSPORTER MFSC"/>
    <property type="match status" value="1"/>
</dbReference>
<evidence type="ECO:0000256" key="3">
    <source>
        <dbReference type="ARBA" id="ARBA00022448"/>
    </source>
</evidence>
<evidence type="ECO:0000313" key="10">
    <source>
        <dbReference type="EMBL" id="BDE05779.1"/>
    </source>
</evidence>
<evidence type="ECO:0000313" key="11">
    <source>
        <dbReference type="Proteomes" id="UP001317532"/>
    </source>
</evidence>
<keyword evidence="5 8" id="KW-0812">Transmembrane</keyword>
<feature type="transmembrane region" description="Helical" evidence="8">
    <location>
        <begin position="218"/>
        <end position="237"/>
    </location>
</feature>
<name>A0AAN1XUQ7_UNVUL</name>
<keyword evidence="3" id="KW-0813">Transport</keyword>
<dbReference type="Gene3D" id="1.20.1720.10">
    <property type="entry name" value="Multidrug resistance protein D"/>
    <property type="match status" value="1"/>
</dbReference>
<proteinExistence type="inferred from homology"/>
<evidence type="ECO:0000256" key="6">
    <source>
        <dbReference type="ARBA" id="ARBA00022989"/>
    </source>
</evidence>
<dbReference type="GO" id="GO:0005886">
    <property type="term" value="C:plasma membrane"/>
    <property type="evidence" value="ECO:0007669"/>
    <property type="project" value="UniProtKB-SubCell"/>
</dbReference>
<feature type="transmembrane region" description="Helical" evidence="8">
    <location>
        <begin position="187"/>
        <end position="206"/>
    </location>
</feature>
<sequence>MITSVLIGYWMSALDATILNLGFGTIAGHLNVGIDEVAWASTAYALALVIAMPLSGWLAANLGRKQAFIAAIAVFTAGSLACAFSNSLLVLTVARFIQGFGGGAMQPLGTAALLDAYPQEQLPKAFQIIGLGGMLGPLTGPLVGGWMLDNFPWQTLFVINVPIGLAVIAMASIGFVQRPVTPERRRFDWGALALMAGGLIALQYAIQEGPRSEWFASASVTLAALVACGALGTFAFTQLRSARPLVDLKPLRLFTFDAGLLLLIVTTIGTTGTAFVVPLFLQQAVGFDATAAGLAAVPAAIGTIVAIAAGGYLRRVSPIVIAVAGLLLLGFGTLWIALMGNTIGFGEIILPRFVQGLGNGLVYVPFNTLVMVGIPQRLYDAASGLSGVTRQLGTSLGYAVLSAQIVALQHSAAVTLSGRVHVGAGASSRSLGQIAQALTQRGFAPSDAAAQAPSVFSAIVQREAVVWGFQSSLFTIAMLFLIVVPIVVLLWRFAPRAAAEA</sequence>
<feature type="transmembrane region" description="Helical" evidence="8">
    <location>
        <begin position="67"/>
        <end position="90"/>
    </location>
</feature>
<feature type="transmembrane region" description="Helical" evidence="8">
    <location>
        <begin position="38"/>
        <end position="60"/>
    </location>
</feature>
<dbReference type="InterPro" id="IPR036259">
    <property type="entry name" value="MFS_trans_sf"/>
</dbReference>
<dbReference type="PROSITE" id="PS50850">
    <property type="entry name" value="MFS"/>
    <property type="match status" value="1"/>
</dbReference>
<dbReference type="EMBL" id="AP025523">
    <property type="protein sequence ID" value="BDE05779.1"/>
    <property type="molecule type" value="Genomic_DNA"/>
</dbReference>
<dbReference type="Proteomes" id="UP001317532">
    <property type="component" value="Chromosome"/>
</dbReference>
<feature type="transmembrane region" description="Helical" evidence="8">
    <location>
        <begin position="7"/>
        <end position="26"/>
    </location>
</feature>
<feature type="transmembrane region" description="Helical" evidence="8">
    <location>
        <begin position="153"/>
        <end position="175"/>
    </location>
</feature>
<dbReference type="InterPro" id="IPR004638">
    <property type="entry name" value="EmrB-like"/>
</dbReference>
<dbReference type="AlphaFoldDB" id="A0AAN1XUQ7"/>
<keyword evidence="11" id="KW-1185">Reference proteome</keyword>
<feature type="transmembrane region" description="Helical" evidence="8">
    <location>
        <begin position="293"/>
        <end position="312"/>
    </location>
</feature>
<feature type="transmembrane region" description="Helical" evidence="8">
    <location>
        <begin position="258"/>
        <end position="281"/>
    </location>
</feature>
<dbReference type="GO" id="GO:0022857">
    <property type="term" value="F:transmembrane transporter activity"/>
    <property type="evidence" value="ECO:0007669"/>
    <property type="project" value="InterPro"/>
</dbReference>
<evidence type="ECO:0000256" key="1">
    <source>
        <dbReference type="ARBA" id="ARBA00004651"/>
    </source>
</evidence>
<keyword evidence="6 8" id="KW-1133">Transmembrane helix</keyword>
<feature type="domain" description="Major facilitator superfamily (MFS) profile" evidence="9">
    <location>
        <begin position="1"/>
        <end position="496"/>
    </location>
</feature>
<evidence type="ECO:0000256" key="2">
    <source>
        <dbReference type="ARBA" id="ARBA00008537"/>
    </source>
</evidence>
<dbReference type="InterPro" id="IPR011701">
    <property type="entry name" value="MFS"/>
</dbReference>
<feature type="transmembrane region" description="Helical" evidence="8">
    <location>
        <begin position="319"/>
        <end position="338"/>
    </location>
</feature>
<dbReference type="InterPro" id="IPR020846">
    <property type="entry name" value="MFS_dom"/>
</dbReference>
<accession>A0AAN1XUQ7</accession>
<organism evidence="10 11">
    <name type="scientific">Vulcanimicrobium alpinum</name>
    <dbReference type="NCBI Taxonomy" id="3016050"/>
    <lineage>
        <taxon>Bacteria</taxon>
        <taxon>Bacillati</taxon>
        <taxon>Vulcanimicrobiota</taxon>
        <taxon>Vulcanimicrobiia</taxon>
        <taxon>Vulcanimicrobiales</taxon>
        <taxon>Vulcanimicrobiaceae</taxon>
        <taxon>Vulcanimicrobium</taxon>
    </lineage>
</organism>
<dbReference type="RefSeq" id="WP_317996801.1">
    <property type="nucleotide sequence ID" value="NZ_AP025523.1"/>
</dbReference>
<keyword evidence="7 8" id="KW-0472">Membrane</keyword>
<reference evidence="10 11" key="1">
    <citation type="journal article" date="2022" name="ISME Commun">
        <title>Vulcanimicrobium alpinus gen. nov. sp. nov., the first cultivated representative of the candidate phylum 'Eremiobacterota', is a metabolically versatile aerobic anoxygenic phototroph.</title>
        <authorList>
            <person name="Yabe S."/>
            <person name="Muto K."/>
            <person name="Abe K."/>
            <person name="Yokota A."/>
            <person name="Staudigel H."/>
            <person name="Tebo B.M."/>
        </authorList>
    </citation>
    <scope>NUCLEOTIDE SEQUENCE [LARGE SCALE GENOMIC DNA]</scope>
    <source>
        <strain evidence="10 11">WC8-2</strain>
    </source>
</reference>
<comment type="similarity">
    <text evidence="2">Belongs to the major facilitator superfamily. EmrB family.</text>
</comment>